<protein>
    <submittedName>
        <fullName evidence="2">Organic hydroperoxide resistance protein</fullName>
    </submittedName>
</protein>
<name>A0ABU3D9G4_9FLAO</name>
<reference evidence="2 3" key="1">
    <citation type="submission" date="2023-09" db="EMBL/GenBank/DDBJ databases">
        <authorList>
            <person name="Rey-Velasco X."/>
        </authorList>
    </citation>
    <scope>NUCLEOTIDE SEQUENCE [LARGE SCALE GENOMIC DNA]</scope>
    <source>
        <strain evidence="2 3">F117</strain>
    </source>
</reference>
<organism evidence="2 3">
    <name type="scientific">Autumnicola musiva</name>
    <dbReference type="NCBI Taxonomy" id="3075589"/>
    <lineage>
        <taxon>Bacteria</taxon>
        <taxon>Pseudomonadati</taxon>
        <taxon>Bacteroidota</taxon>
        <taxon>Flavobacteriia</taxon>
        <taxon>Flavobacteriales</taxon>
        <taxon>Flavobacteriaceae</taxon>
        <taxon>Autumnicola</taxon>
    </lineage>
</organism>
<dbReference type="RefSeq" id="WP_311504512.1">
    <property type="nucleotide sequence ID" value="NZ_JAVRHK010000016.1"/>
</dbReference>
<dbReference type="InterPro" id="IPR019953">
    <property type="entry name" value="OHR"/>
</dbReference>
<dbReference type="InterPro" id="IPR036102">
    <property type="entry name" value="OsmC/Ohrsf"/>
</dbReference>
<dbReference type="Gene3D" id="2.20.25.10">
    <property type="match status" value="1"/>
</dbReference>
<dbReference type="EMBL" id="JAVRHK010000016">
    <property type="protein sequence ID" value="MDT0678177.1"/>
    <property type="molecule type" value="Genomic_DNA"/>
</dbReference>
<keyword evidence="3" id="KW-1185">Reference proteome</keyword>
<dbReference type="InterPro" id="IPR003718">
    <property type="entry name" value="OsmC/Ohr_fam"/>
</dbReference>
<proteinExistence type="inferred from homology"/>
<dbReference type="PANTHER" id="PTHR33797">
    <property type="entry name" value="ORGANIC HYDROPEROXIDE RESISTANCE PROTEIN-LIKE"/>
    <property type="match status" value="1"/>
</dbReference>
<sequence length="145" mass="15663">MKTLYKTTVTTTGGRNGQATSEDGVLDIELRMPKELGGQGGDYTNPEQLFAAGYSSCFGSALELVAKSHKVDLGDFSITGIVEIGQAEEEDKALDLAVTLDCYIPGVDVDTGEKLVNQAHEICPYSRATRDNIDVTLNLMLEEEE</sequence>
<dbReference type="PANTHER" id="PTHR33797:SF2">
    <property type="entry name" value="ORGANIC HYDROPEROXIDE RESISTANCE PROTEIN-LIKE"/>
    <property type="match status" value="1"/>
</dbReference>
<accession>A0ABU3D9G4</accession>
<dbReference type="NCBIfam" id="TIGR03561">
    <property type="entry name" value="organ_hyd_perox"/>
    <property type="match status" value="1"/>
</dbReference>
<dbReference type="Gene3D" id="3.30.300.20">
    <property type="match status" value="1"/>
</dbReference>
<evidence type="ECO:0000256" key="1">
    <source>
        <dbReference type="ARBA" id="ARBA00007378"/>
    </source>
</evidence>
<dbReference type="Pfam" id="PF02566">
    <property type="entry name" value="OsmC"/>
    <property type="match status" value="1"/>
</dbReference>
<comment type="caution">
    <text evidence="2">The sequence shown here is derived from an EMBL/GenBank/DDBJ whole genome shotgun (WGS) entry which is preliminary data.</text>
</comment>
<gene>
    <name evidence="2" type="ORF">RM539_16460</name>
</gene>
<dbReference type="SUPFAM" id="SSF82784">
    <property type="entry name" value="OsmC-like"/>
    <property type="match status" value="1"/>
</dbReference>
<evidence type="ECO:0000313" key="2">
    <source>
        <dbReference type="EMBL" id="MDT0678177.1"/>
    </source>
</evidence>
<evidence type="ECO:0000313" key="3">
    <source>
        <dbReference type="Proteomes" id="UP001262582"/>
    </source>
</evidence>
<comment type="similarity">
    <text evidence="1">Belongs to the OsmC/Ohr family.</text>
</comment>
<dbReference type="InterPro" id="IPR015946">
    <property type="entry name" value="KH_dom-like_a/b"/>
</dbReference>
<dbReference type="Proteomes" id="UP001262582">
    <property type="component" value="Unassembled WGS sequence"/>
</dbReference>